<evidence type="ECO:0000313" key="4">
    <source>
        <dbReference type="Proteomes" id="UP000001064"/>
    </source>
</evidence>
<reference evidence="4" key="1">
    <citation type="journal article" date="2011" name="Genome Biol.">
        <title>Comparative genomics of the social amoebae Dictyostelium discoideum and Dictyostelium purpureum.</title>
        <authorList>
            <consortium name="US DOE Joint Genome Institute (JGI-PGF)"/>
            <person name="Sucgang R."/>
            <person name="Kuo A."/>
            <person name="Tian X."/>
            <person name="Salerno W."/>
            <person name="Parikh A."/>
            <person name="Feasley C.L."/>
            <person name="Dalin E."/>
            <person name="Tu H."/>
            <person name="Huang E."/>
            <person name="Barry K."/>
            <person name="Lindquist E."/>
            <person name="Shapiro H."/>
            <person name="Bruce D."/>
            <person name="Schmutz J."/>
            <person name="Salamov A."/>
            <person name="Fey P."/>
            <person name="Gaudet P."/>
            <person name="Anjard C."/>
            <person name="Babu M.M."/>
            <person name="Basu S."/>
            <person name="Bushmanova Y."/>
            <person name="van der Wel H."/>
            <person name="Katoh-Kurasawa M."/>
            <person name="Dinh C."/>
            <person name="Coutinho P.M."/>
            <person name="Saito T."/>
            <person name="Elias M."/>
            <person name="Schaap P."/>
            <person name="Kay R.R."/>
            <person name="Henrissat B."/>
            <person name="Eichinger L."/>
            <person name="Rivero F."/>
            <person name="Putnam N.H."/>
            <person name="West C.M."/>
            <person name="Loomis W.F."/>
            <person name="Chisholm R.L."/>
            <person name="Shaulsky G."/>
            <person name="Strassmann J.E."/>
            <person name="Queller D.C."/>
            <person name="Kuspa A."/>
            <person name="Grigoriev I.V."/>
        </authorList>
    </citation>
    <scope>NUCLEOTIDE SEQUENCE [LARGE SCALE GENOMIC DNA]</scope>
    <source>
        <strain evidence="4">QSDP1</strain>
    </source>
</reference>
<dbReference type="FunFam" id="3.30.1330.30:FF:000050">
    <property type="entry name" value="Putative selenocysteine insertion sequence-binding protein 2"/>
    <property type="match status" value="1"/>
</dbReference>
<dbReference type="VEuPathDB" id="AmoebaDB:DICPUDRAFT_80883"/>
<feature type="compositionally biased region" description="Polar residues" evidence="1">
    <location>
        <begin position="433"/>
        <end position="444"/>
    </location>
</feature>
<feature type="domain" description="Ribosomal protein eL8/eL30/eS12/Gadd45" evidence="2">
    <location>
        <begin position="203"/>
        <end position="289"/>
    </location>
</feature>
<dbReference type="eggNOG" id="ENOG502QUP4">
    <property type="taxonomic scope" value="Eukaryota"/>
</dbReference>
<feature type="region of interest" description="Disordered" evidence="1">
    <location>
        <begin position="393"/>
        <end position="495"/>
    </location>
</feature>
<dbReference type="Gene3D" id="3.30.1330.30">
    <property type="match status" value="1"/>
</dbReference>
<proteinExistence type="predicted"/>
<dbReference type="EMBL" id="GL871146">
    <property type="protein sequence ID" value="EGC33350.1"/>
    <property type="molecule type" value="Genomic_DNA"/>
</dbReference>
<dbReference type="PANTHER" id="PTHR13284:SF4">
    <property type="entry name" value="C2H2-TYPE DOMAIN-CONTAINING PROTEIN"/>
    <property type="match status" value="1"/>
</dbReference>
<dbReference type="OrthoDB" id="263617at2759"/>
<feature type="compositionally biased region" description="Basic and acidic residues" evidence="1">
    <location>
        <begin position="393"/>
        <end position="432"/>
    </location>
</feature>
<organism evidence="3 4">
    <name type="scientific">Dictyostelium purpureum</name>
    <name type="common">Slime mold</name>
    <dbReference type="NCBI Taxonomy" id="5786"/>
    <lineage>
        <taxon>Eukaryota</taxon>
        <taxon>Amoebozoa</taxon>
        <taxon>Evosea</taxon>
        <taxon>Eumycetozoa</taxon>
        <taxon>Dictyostelia</taxon>
        <taxon>Dictyosteliales</taxon>
        <taxon>Dictyosteliaceae</taxon>
        <taxon>Dictyostelium</taxon>
    </lineage>
</organism>
<dbReference type="Pfam" id="PF01248">
    <property type="entry name" value="Ribosomal_L7Ae"/>
    <property type="match status" value="1"/>
</dbReference>
<feature type="compositionally biased region" description="Low complexity" evidence="1">
    <location>
        <begin position="110"/>
        <end position="156"/>
    </location>
</feature>
<dbReference type="RefSeq" id="XP_003290135.1">
    <property type="nucleotide sequence ID" value="XM_003290087.1"/>
</dbReference>
<feature type="non-terminal residue" evidence="3">
    <location>
        <position position="1"/>
    </location>
</feature>
<gene>
    <name evidence="3" type="ORF">DICPUDRAFT_80883</name>
</gene>
<feature type="region of interest" description="Disordered" evidence="1">
    <location>
        <begin position="84"/>
        <end position="156"/>
    </location>
</feature>
<dbReference type="SUPFAM" id="SSF55315">
    <property type="entry name" value="L30e-like"/>
    <property type="match status" value="1"/>
</dbReference>
<feature type="region of interest" description="Disordered" evidence="1">
    <location>
        <begin position="23"/>
        <end position="50"/>
    </location>
</feature>
<dbReference type="FunCoup" id="F0ZRU1">
    <property type="interactions" value="726"/>
</dbReference>
<dbReference type="STRING" id="5786.F0ZRU1"/>
<protein>
    <recommendedName>
        <fullName evidence="2">Ribosomal protein eL8/eL30/eS12/Gadd45 domain-containing protein</fullName>
    </recommendedName>
</protein>
<keyword evidence="4" id="KW-1185">Reference proteome</keyword>
<dbReference type="InterPro" id="IPR029064">
    <property type="entry name" value="Ribosomal_eL30-like_sf"/>
</dbReference>
<dbReference type="InterPro" id="IPR040051">
    <property type="entry name" value="SECISBP2"/>
</dbReference>
<dbReference type="GO" id="GO:0035368">
    <property type="term" value="F:selenocysteine insertion sequence binding"/>
    <property type="evidence" value="ECO:0007669"/>
    <property type="project" value="InterPro"/>
</dbReference>
<evidence type="ECO:0000259" key="2">
    <source>
        <dbReference type="Pfam" id="PF01248"/>
    </source>
</evidence>
<accession>F0ZRU1</accession>
<dbReference type="PANTHER" id="PTHR13284">
    <property type="entry name" value="GH01354P"/>
    <property type="match status" value="1"/>
</dbReference>
<dbReference type="KEGG" id="dpp:DICPUDRAFT_80883"/>
<dbReference type="OMA" id="INNTCKE"/>
<sequence>NKNVSFSKLRKKFDKISFEDYVKDDTNKQSQSHQHTRDKLVKKQPLQSQKKKCFYVKTEKKIKPTRLKRDIELYNSIKESYFKKENSTQLENEESKVETATTPPTKLLDDNSTIDNNNNSDNSNGDNNGDNNSNSNSNSNTNNDTENNNNSSDIITTNTTNVNIKEYINQILPNKEIDNTCKELIRILKGFQEKSFQNNNPNKVKKRFVSGLREVLKLLEVDKISCVIISSNIEENGALNKLVEDIIRLCRSKKVLYTFALSSRSLGKSIGKTIKISVLGILDYDGANEIYQKLFNQTKQSRDEFFKLQNIIKNNNSNDNNIDNNAIIGSPTINTSAANTSELNETDKIKILLDRNENIEKYKEIEALYKNEKKKIKQQHKEKLKEFEVIRKQKNDEREQEAKRIQLQRQKENQEQQKLKQKIEKDKEKEKFNNTVNKKQTNKLIPSGDVSDQLLYDNRDEIKNNKNSNSNNNNNNNNNKKQNSNNQKNKPKKQI</sequence>
<evidence type="ECO:0000313" key="3">
    <source>
        <dbReference type="EMBL" id="EGC33350.1"/>
    </source>
</evidence>
<dbReference type="AlphaFoldDB" id="F0ZRU1"/>
<name>F0ZRU1_DICPU</name>
<dbReference type="Proteomes" id="UP000001064">
    <property type="component" value="Unassembled WGS sequence"/>
</dbReference>
<dbReference type="InterPro" id="IPR004038">
    <property type="entry name" value="Ribosomal_eL8/eL30/eS12/Gad45"/>
</dbReference>
<feature type="compositionally biased region" description="Low complexity" evidence="1">
    <location>
        <begin position="465"/>
        <end position="488"/>
    </location>
</feature>
<evidence type="ECO:0000256" key="1">
    <source>
        <dbReference type="SAM" id="MobiDB-lite"/>
    </source>
</evidence>
<dbReference type="GeneID" id="10504488"/>
<dbReference type="InParanoid" id="F0ZRU1"/>